<accession>A0A5N8WEY4</accession>
<dbReference type="Proteomes" id="UP000326979">
    <property type="component" value="Unassembled WGS sequence"/>
</dbReference>
<gene>
    <name evidence="1" type="ORF">FNH04_40955</name>
</gene>
<comment type="caution">
    <text evidence="1">The sequence shown here is derived from an EMBL/GenBank/DDBJ whole genome shotgun (WGS) entry which is preliminary data.</text>
</comment>
<sequence length="38" mass="3963">MRDTLRPLGVTVLGAAFAVPLYVVLANAFKPGADIAPH</sequence>
<evidence type="ECO:0000313" key="1">
    <source>
        <dbReference type="EMBL" id="MPY46051.1"/>
    </source>
</evidence>
<keyword evidence="2" id="KW-1185">Reference proteome</keyword>
<proteinExistence type="predicted"/>
<dbReference type="EMBL" id="VJZE01000565">
    <property type="protein sequence ID" value="MPY46051.1"/>
    <property type="molecule type" value="Genomic_DNA"/>
</dbReference>
<name>A0A5N8WEY4_9ACTN</name>
<protein>
    <submittedName>
        <fullName evidence="1">Carbohydrate ABC transporter permease</fullName>
    </submittedName>
</protein>
<reference evidence="1 2" key="1">
    <citation type="submission" date="2019-07" db="EMBL/GenBank/DDBJ databases">
        <title>New species of Amycolatopsis and Streptomyces.</title>
        <authorList>
            <person name="Duangmal K."/>
            <person name="Teo W.F.A."/>
            <person name="Lipun K."/>
        </authorList>
    </citation>
    <scope>NUCLEOTIDE SEQUENCE [LARGE SCALE GENOMIC DNA]</scope>
    <source>
        <strain evidence="1 2">TISTR 2346</strain>
    </source>
</reference>
<feature type="non-terminal residue" evidence="1">
    <location>
        <position position="38"/>
    </location>
</feature>
<dbReference type="AlphaFoldDB" id="A0A5N8WEY4"/>
<organism evidence="1 2">
    <name type="scientific">Streptomyces phyllanthi</name>
    <dbReference type="NCBI Taxonomy" id="1803180"/>
    <lineage>
        <taxon>Bacteria</taxon>
        <taxon>Bacillati</taxon>
        <taxon>Actinomycetota</taxon>
        <taxon>Actinomycetes</taxon>
        <taxon>Kitasatosporales</taxon>
        <taxon>Streptomycetaceae</taxon>
        <taxon>Streptomyces</taxon>
    </lineage>
</organism>
<evidence type="ECO:0000313" key="2">
    <source>
        <dbReference type="Proteomes" id="UP000326979"/>
    </source>
</evidence>